<name>A0ABT7E575_9NEIS</name>
<evidence type="ECO:0000313" key="1">
    <source>
        <dbReference type="EMBL" id="MDK2127194.1"/>
    </source>
</evidence>
<evidence type="ECO:0000313" key="2">
    <source>
        <dbReference type="Proteomes" id="UP001172778"/>
    </source>
</evidence>
<proteinExistence type="predicted"/>
<feature type="non-terminal residue" evidence="1">
    <location>
        <position position="1"/>
    </location>
</feature>
<dbReference type="RefSeq" id="WP_284103488.1">
    <property type="nucleotide sequence ID" value="NZ_JARRAF010000231.1"/>
</dbReference>
<comment type="caution">
    <text evidence="1">The sequence shown here is derived from an EMBL/GenBank/DDBJ whole genome shotgun (WGS) entry which is preliminary data.</text>
</comment>
<organism evidence="1 2">
    <name type="scientific">Parachitinimonas caeni</name>
    <dbReference type="NCBI Taxonomy" id="3031301"/>
    <lineage>
        <taxon>Bacteria</taxon>
        <taxon>Pseudomonadati</taxon>
        <taxon>Pseudomonadota</taxon>
        <taxon>Betaproteobacteria</taxon>
        <taxon>Neisseriales</taxon>
        <taxon>Chitinibacteraceae</taxon>
        <taxon>Parachitinimonas</taxon>
    </lineage>
</organism>
<gene>
    <name evidence="1" type="ORF">PZA18_24465</name>
</gene>
<dbReference type="Proteomes" id="UP001172778">
    <property type="component" value="Unassembled WGS sequence"/>
</dbReference>
<dbReference type="EMBL" id="JARRAF010000231">
    <property type="protein sequence ID" value="MDK2127194.1"/>
    <property type="molecule type" value="Genomic_DNA"/>
</dbReference>
<sequence>LEPTRNADGNYTLDKILNLRKWLQDYTPRNNVPVVDGKVNLQYRLIPSAGDIVTGPLASGVLTYASASHKPISAIADGAPAQVGERLSTLDGGQTIHHHQQYNSFGELIKEI</sequence>
<reference evidence="1" key="1">
    <citation type="submission" date="2023-03" db="EMBL/GenBank/DDBJ databases">
        <title>Chitinimonas shenzhenensis gen. nov., sp. nov., a novel member of family Burkholderiaceae isolated from activated sludge collected in Shen Zhen, China.</title>
        <authorList>
            <person name="Wang X."/>
        </authorList>
    </citation>
    <scope>NUCLEOTIDE SEQUENCE</scope>
    <source>
        <strain evidence="1">DQS-5</strain>
    </source>
</reference>
<feature type="non-terminal residue" evidence="1">
    <location>
        <position position="112"/>
    </location>
</feature>
<accession>A0ABT7E575</accession>
<keyword evidence="2" id="KW-1185">Reference proteome</keyword>
<protein>
    <submittedName>
        <fullName evidence="1">Uncharacterized protein</fullName>
    </submittedName>
</protein>